<gene>
    <name evidence="2" type="ORF">JD108_04670</name>
</gene>
<sequence>MSSYNPKLDWKYDDDVTEQDINRWEQGIADAHAQIAQLSADVSNLKTRMNTMESVLPENFLYNKFDDDLSTISAIRVIRGYYNEAQSRLEV</sequence>
<dbReference type="Proteomes" id="UP000595847">
    <property type="component" value="Chromosome"/>
</dbReference>
<keyword evidence="1" id="KW-0175">Coiled coil</keyword>
<dbReference type="EMBL" id="CP066308">
    <property type="protein sequence ID" value="QQE75228.1"/>
    <property type="molecule type" value="Genomic_DNA"/>
</dbReference>
<organism evidence="2 3">
    <name type="scientific">Brevibacillus composti</name>
    <dbReference type="NCBI Taxonomy" id="2796470"/>
    <lineage>
        <taxon>Bacteria</taxon>
        <taxon>Bacillati</taxon>
        <taxon>Bacillota</taxon>
        <taxon>Bacilli</taxon>
        <taxon>Bacillales</taxon>
        <taxon>Paenibacillaceae</taxon>
        <taxon>Brevibacillus</taxon>
    </lineage>
</organism>
<dbReference type="AlphaFoldDB" id="A0A7T5EMB0"/>
<dbReference type="KEGG" id="bcop:JD108_04670"/>
<proteinExistence type="predicted"/>
<dbReference type="Gene3D" id="1.20.5.340">
    <property type="match status" value="1"/>
</dbReference>
<reference evidence="2 3" key="1">
    <citation type="submission" date="2020-12" db="EMBL/GenBank/DDBJ databases">
        <title>strain FJAT-54423T represents a novel species of the genus Brevibacillus.</title>
        <authorList>
            <person name="Tang R."/>
        </authorList>
    </citation>
    <scope>NUCLEOTIDE SEQUENCE [LARGE SCALE GENOMIC DNA]</scope>
    <source>
        <strain evidence="2 3">FJAT-54423</strain>
    </source>
</reference>
<accession>A0A7T5EMB0</accession>
<evidence type="ECO:0000313" key="3">
    <source>
        <dbReference type="Proteomes" id="UP000595847"/>
    </source>
</evidence>
<evidence type="ECO:0000256" key="1">
    <source>
        <dbReference type="SAM" id="Coils"/>
    </source>
</evidence>
<name>A0A7T5EMB0_9BACL</name>
<evidence type="ECO:0000313" key="2">
    <source>
        <dbReference type="EMBL" id="QQE75228.1"/>
    </source>
</evidence>
<feature type="coiled-coil region" evidence="1">
    <location>
        <begin position="21"/>
        <end position="55"/>
    </location>
</feature>
<dbReference type="RefSeq" id="WP_198828758.1">
    <property type="nucleotide sequence ID" value="NZ_CP066308.1"/>
</dbReference>
<protein>
    <submittedName>
        <fullName evidence="2">Uncharacterized protein</fullName>
    </submittedName>
</protein>